<dbReference type="InterPro" id="IPR036249">
    <property type="entry name" value="Thioredoxin-like_sf"/>
</dbReference>
<proteinExistence type="predicted"/>
<organism evidence="1 2">
    <name type="scientific">Saccharibacter floricola DSM 15669</name>
    <dbReference type="NCBI Taxonomy" id="1123227"/>
    <lineage>
        <taxon>Bacteria</taxon>
        <taxon>Pseudomonadati</taxon>
        <taxon>Pseudomonadota</taxon>
        <taxon>Alphaproteobacteria</taxon>
        <taxon>Acetobacterales</taxon>
        <taxon>Acetobacteraceae</taxon>
        <taxon>Saccharibacter</taxon>
    </lineage>
</organism>
<dbReference type="PANTHER" id="PTHR33875">
    <property type="entry name" value="OS09G0542200 PROTEIN"/>
    <property type="match status" value="1"/>
</dbReference>
<dbReference type="SUPFAM" id="SSF52833">
    <property type="entry name" value="Thioredoxin-like"/>
    <property type="match status" value="1"/>
</dbReference>
<sequence>MVDQRTQRTPLTWGHGPVEVEFFLDPTCPFSNKAFKKIKPFVALMGEEAITVRVYLHVQPWHLFSGLIARTALAAALSSEGREDAWRVLDVVADHRDEFDAIDHCRGALMAVTPTEIRQRVEGYAGLKLSDSFEKESVTAMLKRQTRYARQNGIHTSPTVMLNGLIDERFGSGDDVEAWVEYCTL</sequence>
<evidence type="ECO:0000313" key="1">
    <source>
        <dbReference type="EMBL" id="GBQ08164.1"/>
    </source>
</evidence>
<evidence type="ECO:0008006" key="3">
    <source>
        <dbReference type="Google" id="ProtNLM"/>
    </source>
</evidence>
<dbReference type="RefSeq" id="WP_018981006.1">
    <property type="nucleotide sequence ID" value="NZ_BAQD01000070.1"/>
</dbReference>
<keyword evidence="2" id="KW-1185">Reference proteome</keyword>
<name>A0ABQ0P0F7_9PROT</name>
<dbReference type="Proteomes" id="UP001062901">
    <property type="component" value="Unassembled WGS sequence"/>
</dbReference>
<accession>A0ABQ0P0F7</accession>
<dbReference type="EMBL" id="BAQD01000070">
    <property type="protein sequence ID" value="GBQ08164.1"/>
    <property type="molecule type" value="Genomic_DNA"/>
</dbReference>
<dbReference type="Gene3D" id="3.40.30.10">
    <property type="entry name" value="Glutaredoxin"/>
    <property type="match status" value="1"/>
</dbReference>
<comment type="caution">
    <text evidence="1">The sequence shown here is derived from an EMBL/GenBank/DDBJ whole genome shotgun (WGS) entry which is preliminary data.</text>
</comment>
<reference evidence="1" key="1">
    <citation type="submission" date="2013-04" db="EMBL/GenBank/DDBJ databases">
        <title>The genome sequencing project of 58 acetic acid bacteria.</title>
        <authorList>
            <person name="Okamoto-Kainuma A."/>
            <person name="Ishikawa M."/>
            <person name="Umino S."/>
            <person name="Koizumi Y."/>
            <person name="Shiwa Y."/>
            <person name="Yoshikawa H."/>
            <person name="Matsutani M."/>
            <person name="Matsushita K."/>
        </authorList>
    </citation>
    <scope>NUCLEOTIDE SEQUENCE</scope>
    <source>
        <strain evidence="1">DSM 15669</strain>
    </source>
</reference>
<protein>
    <recommendedName>
        <fullName evidence="3">Thioredoxin</fullName>
    </recommendedName>
</protein>
<gene>
    <name evidence="1" type="ORF">AA15669_1677</name>
</gene>
<evidence type="ECO:0000313" key="2">
    <source>
        <dbReference type="Proteomes" id="UP001062901"/>
    </source>
</evidence>
<dbReference type="PANTHER" id="PTHR33875:SF2">
    <property type="entry name" value="ACR183CP"/>
    <property type="match status" value="1"/>
</dbReference>